<accession>X1E5D0</accession>
<dbReference type="PRINTS" id="PR00120">
    <property type="entry name" value="HATPASE"/>
</dbReference>
<dbReference type="InterPro" id="IPR036412">
    <property type="entry name" value="HAD-like_sf"/>
</dbReference>
<dbReference type="InterPro" id="IPR023299">
    <property type="entry name" value="ATPase_P-typ_cyto_dom_N"/>
</dbReference>
<evidence type="ECO:0000256" key="3">
    <source>
        <dbReference type="ARBA" id="ARBA00022842"/>
    </source>
</evidence>
<evidence type="ECO:0000256" key="4">
    <source>
        <dbReference type="ARBA" id="ARBA00022989"/>
    </source>
</evidence>
<dbReference type="GO" id="GO:0005388">
    <property type="term" value="F:P-type calcium transporter activity"/>
    <property type="evidence" value="ECO:0007669"/>
    <property type="project" value="TreeGrafter"/>
</dbReference>
<dbReference type="GO" id="GO:0016887">
    <property type="term" value="F:ATP hydrolysis activity"/>
    <property type="evidence" value="ECO:0007669"/>
    <property type="project" value="InterPro"/>
</dbReference>
<dbReference type="InterPro" id="IPR001757">
    <property type="entry name" value="P_typ_ATPase"/>
</dbReference>
<name>X1E5D0_9ZZZZ</name>
<evidence type="ECO:0000256" key="2">
    <source>
        <dbReference type="ARBA" id="ARBA00022692"/>
    </source>
</evidence>
<keyword evidence="4 6" id="KW-1133">Transmembrane helix</keyword>
<dbReference type="PRINTS" id="PR00119">
    <property type="entry name" value="CATATPASE"/>
</dbReference>
<sequence>INGIEETFTKKLKNLLIDKIQIRANQGYRTLAVGYRKIESKQEFKREKIENDLVFLGFVSILDPPKPGVRASVEECESAGIKISMITGDHPATAKTIAAQMSIYKEGDLIVEGSEISNLNNTDFNKVSVFARVNPSDKEIIIKNYQLENHICAMTGDGINDALALKLANAGIAMGIMGTDVAKETADMVISDDNFTSIVRGVKIGRGLFARIRTIIFFFICLNLMESVIFFACYI</sequence>
<protein>
    <recommendedName>
        <fullName evidence="8">Cation-transporting P-type ATPase C-terminal domain-containing protein</fullName>
    </recommendedName>
</protein>
<keyword evidence="5 6" id="KW-0472">Membrane</keyword>
<dbReference type="Pfam" id="PF00702">
    <property type="entry name" value="Hydrolase"/>
    <property type="match status" value="1"/>
</dbReference>
<dbReference type="EMBL" id="BART01031553">
    <property type="protein sequence ID" value="GAH15595.1"/>
    <property type="molecule type" value="Genomic_DNA"/>
</dbReference>
<dbReference type="Gene3D" id="3.40.1110.10">
    <property type="entry name" value="Calcium-transporting ATPase, cytoplasmic domain N"/>
    <property type="match status" value="1"/>
</dbReference>
<feature type="non-terminal residue" evidence="7">
    <location>
        <position position="1"/>
    </location>
</feature>
<gene>
    <name evidence="7" type="ORF">S01H4_54785</name>
</gene>
<dbReference type="SUPFAM" id="SSF56784">
    <property type="entry name" value="HAD-like"/>
    <property type="match status" value="1"/>
</dbReference>
<dbReference type="GO" id="GO:0005886">
    <property type="term" value="C:plasma membrane"/>
    <property type="evidence" value="ECO:0007669"/>
    <property type="project" value="TreeGrafter"/>
</dbReference>
<evidence type="ECO:0000256" key="5">
    <source>
        <dbReference type="ARBA" id="ARBA00023136"/>
    </source>
</evidence>
<feature type="transmembrane region" description="Helical" evidence="6">
    <location>
        <begin position="215"/>
        <end position="234"/>
    </location>
</feature>
<dbReference type="Gene3D" id="1.20.1110.10">
    <property type="entry name" value="Calcium-transporting ATPase, transmembrane domain"/>
    <property type="match status" value="1"/>
</dbReference>
<proteinExistence type="predicted"/>
<keyword evidence="3" id="KW-0460">Magnesium</keyword>
<organism evidence="7">
    <name type="scientific">marine sediment metagenome</name>
    <dbReference type="NCBI Taxonomy" id="412755"/>
    <lineage>
        <taxon>unclassified sequences</taxon>
        <taxon>metagenomes</taxon>
        <taxon>ecological metagenomes</taxon>
    </lineage>
</organism>
<evidence type="ECO:0000313" key="7">
    <source>
        <dbReference type="EMBL" id="GAH15595.1"/>
    </source>
</evidence>
<dbReference type="GO" id="GO:0005524">
    <property type="term" value="F:ATP binding"/>
    <property type="evidence" value="ECO:0007669"/>
    <property type="project" value="InterPro"/>
</dbReference>
<dbReference type="NCBIfam" id="TIGR01494">
    <property type="entry name" value="ATPase_P-type"/>
    <property type="match status" value="1"/>
</dbReference>
<dbReference type="Gene3D" id="3.40.50.1000">
    <property type="entry name" value="HAD superfamily/HAD-like"/>
    <property type="match status" value="1"/>
</dbReference>
<comment type="caution">
    <text evidence="7">The sequence shown here is derived from an EMBL/GenBank/DDBJ whole genome shotgun (WGS) entry which is preliminary data.</text>
</comment>
<dbReference type="PANTHER" id="PTHR24093:SF506">
    <property type="entry name" value="CATION-TRANSPORTING ATPASE PMA1"/>
    <property type="match status" value="1"/>
</dbReference>
<dbReference type="AlphaFoldDB" id="X1E5D0"/>
<evidence type="ECO:0008006" key="8">
    <source>
        <dbReference type="Google" id="ProtNLM"/>
    </source>
</evidence>
<reference evidence="7" key="1">
    <citation type="journal article" date="2014" name="Front. Microbiol.">
        <title>High frequency of phylogenetically diverse reductive dehalogenase-homologous genes in deep subseafloor sedimentary metagenomes.</title>
        <authorList>
            <person name="Kawai M."/>
            <person name="Futagami T."/>
            <person name="Toyoda A."/>
            <person name="Takaki Y."/>
            <person name="Nishi S."/>
            <person name="Hori S."/>
            <person name="Arai W."/>
            <person name="Tsubouchi T."/>
            <person name="Morono Y."/>
            <person name="Uchiyama I."/>
            <person name="Ito T."/>
            <person name="Fujiyama A."/>
            <person name="Inagaki F."/>
            <person name="Takami H."/>
        </authorList>
    </citation>
    <scope>NUCLEOTIDE SEQUENCE</scope>
    <source>
        <strain evidence="7">Expedition CK06-06</strain>
    </source>
</reference>
<comment type="subcellular location">
    <subcellularLocation>
        <location evidence="1">Membrane</location>
    </subcellularLocation>
</comment>
<evidence type="ECO:0000256" key="6">
    <source>
        <dbReference type="SAM" id="Phobius"/>
    </source>
</evidence>
<dbReference type="PANTHER" id="PTHR24093">
    <property type="entry name" value="CATION TRANSPORTING ATPASE"/>
    <property type="match status" value="1"/>
</dbReference>
<evidence type="ECO:0000256" key="1">
    <source>
        <dbReference type="ARBA" id="ARBA00004370"/>
    </source>
</evidence>
<dbReference type="InterPro" id="IPR023214">
    <property type="entry name" value="HAD_sf"/>
</dbReference>
<keyword evidence="2 6" id="KW-0812">Transmembrane</keyword>